<sequence>MTDTADFSRSLSSSSRGIQDYAPSSIVSTVSSTWDDSEHDYDAQATVQVQAMLERLETFLYHGERGLSHTHPRLGASSSAILPTLMPLHFPELFLVRNRKRLAEWECSTRRRMQRVVFTFPPHSDLGYELISAAQVRSHSPYFFVPENPPRPLSQTSRIAVVSSTPTSFVGSTGGQELADPGIQGIGLSSDIVVRRAHRPADVEQPHDDSSGGRPFCYAQSIFDWSDTRTCEALKGIKDVKYRNAKSRWCADRSDSSAAFGHIFRYRPKHQDPDTSSPKLDDEDEEDRCPTPTLENPNPVPSIPYSIPRNINPPPDTSPSPAASSRQHPAYTVEPIAGGTGGMDALRKQIDTISLKDIKESPSFALLRCETSQLVPAPRNPRAPSAQATPAHAFVFLSWDAPGGGERNAERREVDGVEDEGISGAGVDRRRHDHVLNVYDVMMVVQVRL</sequence>
<evidence type="ECO:0000256" key="1">
    <source>
        <dbReference type="SAM" id="MobiDB-lite"/>
    </source>
</evidence>
<reference evidence="3" key="1">
    <citation type="journal article" date="2018" name="Nat. Microbiol.">
        <title>Leveraging single-cell genomics to expand the fungal tree of life.</title>
        <authorList>
            <person name="Ahrendt S.R."/>
            <person name="Quandt C.A."/>
            <person name="Ciobanu D."/>
            <person name="Clum A."/>
            <person name="Salamov A."/>
            <person name="Andreopoulos B."/>
            <person name="Cheng J.F."/>
            <person name="Woyke T."/>
            <person name="Pelin A."/>
            <person name="Henrissat B."/>
            <person name="Reynolds N.K."/>
            <person name="Benny G.L."/>
            <person name="Smith M.E."/>
            <person name="James T.Y."/>
            <person name="Grigoriev I.V."/>
        </authorList>
    </citation>
    <scope>NUCLEOTIDE SEQUENCE [LARGE SCALE GENOMIC DNA]</scope>
</reference>
<organism evidence="2 3">
    <name type="scientific">Blyttiomyces helicus</name>
    <dbReference type="NCBI Taxonomy" id="388810"/>
    <lineage>
        <taxon>Eukaryota</taxon>
        <taxon>Fungi</taxon>
        <taxon>Fungi incertae sedis</taxon>
        <taxon>Chytridiomycota</taxon>
        <taxon>Chytridiomycota incertae sedis</taxon>
        <taxon>Chytridiomycetes</taxon>
        <taxon>Chytridiomycetes incertae sedis</taxon>
        <taxon>Blyttiomyces</taxon>
    </lineage>
</organism>
<proteinExistence type="predicted"/>
<dbReference type="OrthoDB" id="2134133at2759"/>
<evidence type="ECO:0000313" key="2">
    <source>
        <dbReference type="EMBL" id="RKO88544.1"/>
    </source>
</evidence>
<evidence type="ECO:0000313" key="3">
    <source>
        <dbReference type="Proteomes" id="UP000269721"/>
    </source>
</evidence>
<dbReference type="AlphaFoldDB" id="A0A4P9W886"/>
<name>A0A4P9W886_9FUNG</name>
<dbReference type="EMBL" id="KZ996648">
    <property type="protein sequence ID" value="RKO88544.1"/>
    <property type="molecule type" value="Genomic_DNA"/>
</dbReference>
<protein>
    <submittedName>
        <fullName evidence="2">Uncharacterized protein</fullName>
    </submittedName>
</protein>
<gene>
    <name evidence="2" type="ORF">BDK51DRAFT_36700</name>
</gene>
<dbReference type="Proteomes" id="UP000269721">
    <property type="component" value="Unassembled WGS sequence"/>
</dbReference>
<feature type="region of interest" description="Disordered" evidence="1">
    <location>
        <begin position="265"/>
        <end position="338"/>
    </location>
</feature>
<keyword evidence="3" id="KW-1185">Reference proteome</keyword>
<accession>A0A4P9W886</accession>